<feature type="transmembrane region" description="Helical" evidence="7">
    <location>
        <begin position="251"/>
        <end position="271"/>
    </location>
</feature>
<dbReference type="Gene3D" id="1.10.3730.20">
    <property type="match status" value="1"/>
</dbReference>
<evidence type="ECO:0000259" key="8">
    <source>
        <dbReference type="Pfam" id="PF00892"/>
    </source>
</evidence>
<dbReference type="PANTHER" id="PTHR42920">
    <property type="entry name" value="OS03G0707200 PROTEIN-RELATED"/>
    <property type="match status" value="1"/>
</dbReference>
<dbReference type="Proteomes" id="UP001065549">
    <property type="component" value="Unassembled WGS sequence"/>
</dbReference>
<dbReference type="InterPro" id="IPR000620">
    <property type="entry name" value="EamA_dom"/>
</dbReference>
<feature type="transmembrane region" description="Helical" evidence="7">
    <location>
        <begin position="277"/>
        <end position="295"/>
    </location>
</feature>
<dbReference type="RefSeq" id="WP_253020612.1">
    <property type="nucleotide sequence ID" value="NZ_JAOSHN010000001.1"/>
</dbReference>
<dbReference type="PANTHER" id="PTHR42920:SF5">
    <property type="entry name" value="EAMA DOMAIN-CONTAINING PROTEIN"/>
    <property type="match status" value="1"/>
</dbReference>
<feature type="transmembrane region" description="Helical" evidence="7">
    <location>
        <begin position="110"/>
        <end position="128"/>
    </location>
</feature>
<keyword evidence="3" id="KW-1003">Cell membrane</keyword>
<dbReference type="InterPro" id="IPR037185">
    <property type="entry name" value="EmrE-like"/>
</dbReference>
<evidence type="ECO:0000256" key="5">
    <source>
        <dbReference type="ARBA" id="ARBA00022989"/>
    </source>
</evidence>
<proteinExistence type="inferred from homology"/>
<dbReference type="EMBL" id="JAOSHN010000001">
    <property type="protein sequence ID" value="MCU7377140.1"/>
    <property type="molecule type" value="Genomic_DNA"/>
</dbReference>
<keyword evidence="6 7" id="KW-0472">Membrane</keyword>
<sequence length="308" mass="33596">MNKKLRGNLLLLLTALIWGTSFVAQRAGMDYIEPFTFNGIRSLIGGIVLIPVIFFLGKMNPADDKEESTEEEKKAENKTLILGGISCGVILFVASSLQQFGVVYTTAGKAGFITALYIVIVPILSFFIGKKIRPIVWLCVLLSLAGLYLLCMKDGLSINKGDFLVLLCAFGFSIHILVIDHFSPKTDGVKMSCIQFFVCGIISLVPMAIFETPVWSDILDCWFPILYTGAISCGVAYTLQIIAQKDTDPTIASLLLSLESVLAAISGVLILHEQISPRELIGCIVMFAAIIIAQLPSKTERLSAKNHE</sequence>
<feature type="transmembrane region" description="Helical" evidence="7">
    <location>
        <begin position="135"/>
        <end position="151"/>
    </location>
</feature>
<keyword evidence="10" id="KW-1185">Reference proteome</keyword>
<keyword evidence="5 7" id="KW-1133">Transmembrane helix</keyword>
<protein>
    <submittedName>
        <fullName evidence="9">DMT family transporter</fullName>
    </submittedName>
</protein>
<evidence type="ECO:0000313" key="9">
    <source>
        <dbReference type="EMBL" id="MCU7377140.1"/>
    </source>
</evidence>
<comment type="caution">
    <text evidence="9">The sequence shown here is derived from an EMBL/GenBank/DDBJ whole genome shotgun (WGS) entry which is preliminary data.</text>
</comment>
<feature type="domain" description="EamA" evidence="8">
    <location>
        <begin position="6"/>
        <end position="150"/>
    </location>
</feature>
<evidence type="ECO:0000256" key="2">
    <source>
        <dbReference type="ARBA" id="ARBA00007362"/>
    </source>
</evidence>
<dbReference type="Pfam" id="PF00892">
    <property type="entry name" value="EamA"/>
    <property type="match status" value="2"/>
</dbReference>
<comment type="subcellular location">
    <subcellularLocation>
        <location evidence="1">Cell membrane</location>
        <topology evidence="1">Multi-pass membrane protein</topology>
    </subcellularLocation>
</comment>
<dbReference type="InterPro" id="IPR051258">
    <property type="entry name" value="Diverse_Substrate_Transporter"/>
</dbReference>
<dbReference type="GO" id="GO:0005886">
    <property type="term" value="C:plasma membrane"/>
    <property type="evidence" value="ECO:0007669"/>
    <property type="project" value="UniProtKB-SubCell"/>
</dbReference>
<evidence type="ECO:0000256" key="6">
    <source>
        <dbReference type="ARBA" id="ARBA00023136"/>
    </source>
</evidence>
<keyword evidence="4 7" id="KW-0812">Transmembrane</keyword>
<name>A0A9J6QNZ5_9FIRM</name>
<organism evidence="9 10">
    <name type="scientific">Hominibacterium faecale</name>
    <dbReference type="NCBI Taxonomy" id="2839743"/>
    <lineage>
        <taxon>Bacteria</taxon>
        <taxon>Bacillati</taxon>
        <taxon>Bacillota</taxon>
        <taxon>Clostridia</taxon>
        <taxon>Peptostreptococcales</taxon>
        <taxon>Anaerovoracaceae</taxon>
        <taxon>Hominibacterium</taxon>
    </lineage>
</organism>
<dbReference type="AlphaFoldDB" id="A0A9J6QNZ5"/>
<comment type="similarity">
    <text evidence="2">Belongs to the EamA transporter family.</text>
</comment>
<feature type="transmembrane region" description="Helical" evidence="7">
    <location>
        <begin position="163"/>
        <end position="179"/>
    </location>
</feature>
<feature type="domain" description="EamA" evidence="8">
    <location>
        <begin position="160"/>
        <end position="292"/>
    </location>
</feature>
<gene>
    <name evidence="9" type="ORF">OBO34_02095</name>
</gene>
<feature type="transmembrane region" description="Helical" evidence="7">
    <location>
        <begin position="80"/>
        <end position="104"/>
    </location>
</feature>
<accession>A0A9J6QNZ5</accession>
<evidence type="ECO:0000256" key="3">
    <source>
        <dbReference type="ARBA" id="ARBA00022475"/>
    </source>
</evidence>
<feature type="transmembrane region" description="Helical" evidence="7">
    <location>
        <begin position="40"/>
        <end position="59"/>
    </location>
</feature>
<feature type="transmembrane region" description="Helical" evidence="7">
    <location>
        <begin position="222"/>
        <end position="239"/>
    </location>
</feature>
<evidence type="ECO:0000313" key="10">
    <source>
        <dbReference type="Proteomes" id="UP001065549"/>
    </source>
</evidence>
<reference evidence="9" key="1">
    <citation type="submission" date="2022-09" db="EMBL/GenBank/DDBJ databases">
        <title>Culturomic study of gut microbiota in children with autism spectrum disorder.</title>
        <authorList>
            <person name="Efimov B.A."/>
            <person name="Chaplin A.V."/>
            <person name="Sokolova S.R."/>
            <person name="Pikina A.P."/>
            <person name="Korzhanova M."/>
            <person name="Belova V."/>
            <person name="Korostin D."/>
        </authorList>
    </citation>
    <scope>NUCLEOTIDE SEQUENCE</scope>
    <source>
        <strain evidence="9">ASD5510</strain>
    </source>
</reference>
<evidence type="ECO:0000256" key="4">
    <source>
        <dbReference type="ARBA" id="ARBA00022692"/>
    </source>
</evidence>
<evidence type="ECO:0000256" key="1">
    <source>
        <dbReference type="ARBA" id="ARBA00004651"/>
    </source>
</evidence>
<evidence type="ECO:0000256" key="7">
    <source>
        <dbReference type="SAM" id="Phobius"/>
    </source>
</evidence>
<dbReference type="SUPFAM" id="SSF103481">
    <property type="entry name" value="Multidrug resistance efflux transporter EmrE"/>
    <property type="match status" value="2"/>
</dbReference>
<feature type="transmembrane region" description="Helical" evidence="7">
    <location>
        <begin position="191"/>
        <end position="210"/>
    </location>
</feature>